<evidence type="ECO:0000256" key="1">
    <source>
        <dbReference type="SAM" id="MobiDB-lite"/>
    </source>
</evidence>
<name>A0A183ARJ3_9TREM</name>
<reference evidence="5" key="1">
    <citation type="submission" date="2016-06" db="UniProtKB">
        <authorList>
            <consortium name="WormBaseParasite"/>
        </authorList>
    </citation>
    <scope>IDENTIFICATION</scope>
</reference>
<accession>A0A183ARJ3</accession>
<sequence length="108" mass="11311">MLTDVLTYAMTAIAASDVTEAVNKTDQEEQSLISKIAKAVSSVRSGSTSLLSGDGILTALIASVIVLLALILLLLIGLFCCTTCFLSQDDKNGPHWFSRPPPPVGGDC</sequence>
<evidence type="ECO:0000313" key="5">
    <source>
        <dbReference type="WBParaSite" id="ECPE_0000960801-mRNA-1"/>
    </source>
</evidence>
<feature type="transmembrane region" description="Helical" evidence="2">
    <location>
        <begin position="56"/>
        <end position="86"/>
    </location>
</feature>
<dbReference type="WBParaSite" id="ECPE_0000960801-mRNA-1">
    <property type="protein sequence ID" value="ECPE_0000960801-mRNA-1"/>
    <property type="gene ID" value="ECPE_0000960801"/>
</dbReference>
<evidence type="ECO:0000313" key="4">
    <source>
        <dbReference type="Proteomes" id="UP000272942"/>
    </source>
</evidence>
<keyword evidence="2" id="KW-1133">Transmembrane helix</keyword>
<evidence type="ECO:0000256" key="2">
    <source>
        <dbReference type="SAM" id="Phobius"/>
    </source>
</evidence>
<dbReference type="AlphaFoldDB" id="A0A183ARJ3"/>
<feature type="region of interest" description="Disordered" evidence="1">
    <location>
        <begin position="88"/>
        <end position="108"/>
    </location>
</feature>
<keyword evidence="4" id="KW-1185">Reference proteome</keyword>
<dbReference type="EMBL" id="UZAN01047634">
    <property type="protein sequence ID" value="VDP85614.1"/>
    <property type="molecule type" value="Genomic_DNA"/>
</dbReference>
<evidence type="ECO:0000313" key="3">
    <source>
        <dbReference type="EMBL" id="VDP85614.1"/>
    </source>
</evidence>
<organism evidence="5">
    <name type="scientific">Echinostoma caproni</name>
    <dbReference type="NCBI Taxonomy" id="27848"/>
    <lineage>
        <taxon>Eukaryota</taxon>
        <taxon>Metazoa</taxon>
        <taxon>Spiralia</taxon>
        <taxon>Lophotrochozoa</taxon>
        <taxon>Platyhelminthes</taxon>
        <taxon>Trematoda</taxon>
        <taxon>Digenea</taxon>
        <taxon>Plagiorchiida</taxon>
        <taxon>Echinostomata</taxon>
        <taxon>Echinostomatoidea</taxon>
        <taxon>Echinostomatidae</taxon>
        <taxon>Echinostoma</taxon>
    </lineage>
</organism>
<gene>
    <name evidence="3" type="ORF">ECPE_LOCUS9578</name>
</gene>
<reference evidence="3 4" key="2">
    <citation type="submission" date="2018-11" db="EMBL/GenBank/DDBJ databases">
        <authorList>
            <consortium name="Pathogen Informatics"/>
        </authorList>
    </citation>
    <scope>NUCLEOTIDE SEQUENCE [LARGE SCALE GENOMIC DNA]</scope>
    <source>
        <strain evidence="3 4">Egypt</strain>
    </source>
</reference>
<protein>
    <submittedName>
        <fullName evidence="5">Protein tweety homolog</fullName>
    </submittedName>
</protein>
<proteinExistence type="predicted"/>
<keyword evidence="2" id="KW-0472">Membrane</keyword>
<keyword evidence="2" id="KW-0812">Transmembrane</keyword>
<dbReference type="Proteomes" id="UP000272942">
    <property type="component" value="Unassembled WGS sequence"/>
</dbReference>
<feature type="compositionally biased region" description="Pro residues" evidence="1">
    <location>
        <begin position="99"/>
        <end position="108"/>
    </location>
</feature>